<evidence type="ECO:0000256" key="1">
    <source>
        <dbReference type="SAM" id="MobiDB-lite"/>
    </source>
</evidence>
<feature type="compositionally biased region" description="Basic and acidic residues" evidence="1">
    <location>
        <begin position="1"/>
        <end position="20"/>
    </location>
</feature>
<proteinExistence type="predicted"/>
<feature type="non-terminal residue" evidence="2">
    <location>
        <position position="1"/>
    </location>
</feature>
<name>A0A381ZJN7_9ZZZZ</name>
<reference evidence="2" key="1">
    <citation type="submission" date="2018-05" db="EMBL/GenBank/DDBJ databases">
        <authorList>
            <person name="Lanie J.A."/>
            <person name="Ng W.-L."/>
            <person name="Kazmierczak K.M."/>
            <person name="Andrzejewski T.M."/>
            <person name="Davidsen T.M."/>
            <person name="Wayne K.J."/>
            <person name="Tettelin H."/>
            <person name="Glass J.I."/>
            <person name="Rusch D."/>
            <person name="Podicherti R."/>
            <person name="Tsui H.-C.T."/>
            <person name="Winkler M.E."/>
        </authorList>
    </citation>
    <scope>NUCLEOTIDE SEQUENCE</scope>
</reference>
<accession>A0A381ZJN7</accession>
<sequence length="32" mass="3693">SWDQRDPHDKDDDDGGRDGQMEFDPFNLEPSA</sequence>
<feature type="region of interest" description="Disordered" evidence="1">
    <location>
        <begin position="1"/>
        <end position="32"/>
    </location>
</feature>
<organism evidence="2">
    <name type="scientific">marine metagenome</name>
    <dbReference type="NCBI Taxonomy" id="408172"/>
    <lineage>
        <taxon>unclassified sequences</taxon>
        <taxon>metagenomes</taxon>
        <taxon>ecological metagenomes</taxon>
    </lineage>
</organism>
<protein>
    <submittedName>
        <fullName evidence="2">Uncharacterized protein</fullName>
    </submittedName>
</protein>
<evidence type="ECO:0000313" key="2">
    <source>
        <dbReference type="EMBL" id="SVA89450.1"/>
    </source>
</evidence>
<gene>
    <name evidence="2" type="ORF">METZ01_LOCUS142304</name>
</gene>
<dbReference type="EMBL" id="UINC01021589">
    <property type="protein sequence ID" value="SVA89450.1"/>
    <property type="molecule type" value="Genomic_DNA"/>
</dbReference>
<dbReference type="AlphaFoldDB" id="A0A381ZJN7"/>